<comment type="subunit">
    <text evidence="11 12">Monomer. Binds crRNA and tracrRNA.</text>
</comment>
<evidence type="ECO:0000256" key="12">
    <source>
        <dbReference type="HAMAP-Rule" id="MF_01480"/>
    </source>
</evidence>
<comment type="function">
    <text evidence="12">CRISPR (clustered regularly interspaced short palindromic repeat) is an adaptive immune system that provides protection against mobile genetic elements (viruses, transposable elements and conjugative plasmids). CRISPR clusters contain spacers, sequences complementary to antecedent mobile elements, and target invading nucleic acids. CRISPR clusters are transcribed and processed into CRISPR RNA (crRNA). In type II CRISPR systems correct processing of pre-crRNA requires a trans-encoded small RNA (tracrRNA), endogenous ribonuclease 3 (rnc) and this protein. The tracrRNA serves as a guide for ribonuclease 3-aided processing of pre-crRNA. Subsequently Cas9/crRNA/tracrRNA endonucleolytically cleaves linear or circular dsDNA target complementary to the spacer; Cas9 is inactive in the absence of the 2 guide RNAs (gRNA). Cas9 recognizes the protospacer adjacent motif (PAM) in the CRISPR repeat sequences to help distinguish self versus nonself, as targets within the bacterial CRISPR locus do not have PAMs. PAM recognition is also required for catalytic activity.</text>
</comment>
<dbReference type="InterPro" id="IPR003615">
    <property type="entry name" value="HNH_nuc"/>
</dbReference>
<evidence type="ECO:0000256" key="6">
    <source>
        <dbReference type="ARBA" id="ARBA00022842"/>
    </source>
</evidence>
<organism evidence="14 15">
    <name type="scientific">Nonlabens spongiae</name>
    <dbReference type="NCBI Taxonomy" id="331648"/>
    <lineage>
        <taxon>Bacteria</taxon>
        <taxon>Pseudomonadati</taxon>
        <taxon>Bacteroidota</taxon>
        <taxon>Flavobacteriia</taxon>
        <taxon>Flavobacteriales</taxon>
        <taxon>Flavobacteriaceae</taxon>
        <taxon>Nonlabens</taxon>
    </lineage>
</organism>
<gene>
    <name evidence="12" type="primary">cas9</name>
    <name evidence="14" type="ORF">BST97_06705</name>
</gene>
<dbReference type="GO" id="GO:0051607">
    <property type="term" value="P:defense response to virus"/>
    <property type="evidence" value="ECO:0007669"/>
    <property type="project" value="UniProtKB-UniRule"/>
</dbReference>
<comment type="domain">
    <text evidence="12">Has 2 endonuclease domains. The discontinuous RuvC-like domain cleaves the target DNA noncomplementary to crRNA while the HNH nuclease domain cleaves the target DNA complementary to crRNA.</text>
</comment>
<dbReference type="GO" id="GO:0003677">
    <property type="term" value="F:DNA binding"/>
    <property type="evidence" value="ECO:0007669"/>
    <property type="project" value="UniProtKB-UniRule"/>
</dbReference>
<evidence type="ECO:0000256" key="2">
    <source>
        <dbReference type="ARBA" id="ARBA00022722"/>
    </source>
</evidence>
<reference evidence="14 15" key="1">
    <citation type="submission" date="2016-11" db="EMBL/GenBank/DDBJ databases">
        <title>Trade-off between light-utilization and light-protection in marine flavobacteria.</title>
        <authorList>
            <person name="Kumagai Y."/>
        </authorList>
    </citation>
    <scope>NUCLEOTIDE SEQUENCE [LARGE SCALE GENOMIC DNA]</scope>
    <source>
        <strain evidence="14 15">JCM 13191</strain>
    </source>
</reference>
<keyword evidence="4 12" id="KW-0255">Endonuclease</keyword>
<feature type="active site" description="For RuvC-like nuclease domain" evidence="12">
    <location>
        <position position="8"/>
    </location>
</feature>
<dbReference type="InterPro" id="IPR036397">
    <property type="entry name" value="RNaseH_sf"/>
</dbReference>
<dbReference type="RefSeq" id="WP_085766512.1">
    <property type="nucleotide sequence ID" value="NZ_CP019344.1"/>
</dbReference>
<dbReference type="EC" id="3.1.-.-" evidence="12"/>
<evidence type="ECO:0000256" key="10">
    <source>
        <dbReference type="ARBA" id="ARBA00023211"/>
    </source>
</evidence>
<dbReference type="Pfam" id="PF16593">
    <property type="entry name" value="Cas9-BH"/>
    <property type="match status" value="1"/>
</dbReference>
<dbReference type="InterPro" id="IPR033114">
    <property type="entry name" value="HNH_CAS9"/>
</dbReference>
<comment type="cofactor">
    <cofactor evidence="1">
        <name>Mg(2+)</name>
        <dbReference type="ChEBI" id="CHEBI:18420"/>
    </cofactor>
</comment>
<dbReference type="HAMAP" id="MF_01480">
    <property type="entry name" value="Cas9"/>
    <property type="match status" value="1"/>
</dbReference>
<keyword evidence="3" id="KW-0479">Metal-binding</keyword>
<evidence type="ECO:0000313" key="15">
    <source>
        <dbReference type="Proteomes" id="UP000193431"/>
    </source>
</evidence>
<name>A0A1W6MJF1_9FLAO</name>
<keyword evidence="15" id="KW-1185">Reference proteome</keyword>
<evidence type="ECO:0000256" key="11">
    <source>
        <dbReference type="ARBA" id="ARBA00046380"/>
    </source>
</evidence>
<dbReference type="GO" id="GO:0016787">
    <property type="term" value="F:hydrolase activity"/>
    <property type="evidence" value="ECO:0007669"/>
    <property type="project" value="UniProtKB-KW"/>
</dbReference>
<dbReference type="STRING" id="331648.BST97_06705"/>
<evidence type="ECO:0000256" key="4">
    <source>
        <dbReference type="ARBA" id="ARBA00022759"/>
    </source>
</evidence>
<protein>
    <recommendedName>
        <fullName evidence="12">CRISPR-associated endonuclease Cas9</fullName>
        <ecNumber evidence="12">3.1.-.-</ecNumber>
    </recommendedName>
</protein>
<dbReference type="Gene3D" id="3.30.420.10">
    <property type="entry name" value="Ribonuclease H-like superfamily/Ribonuclease H"/>
    <property type="match status" value="2"/>
</dbReference>
<keyword evidence="5 12" id="KW-0378">Hydrolase</keyword>
<dbReference type="PROSITE" id="PS51749">
    <property type="entry name" value="HNH_CAS9"/>
    <property type="match status" value="1"/>
</dbReference>
<dbReference type="NCBIfam" id="TIGR01865">
    <property type="entry name" value="cas_Csn1"/>
    <property type="match status" value="1"/>
</dbReference>
<evidence type="ECO:0000256" key="1">
    <source>
        <dbReference type="ARBA" id="ARBA00001946"/>
    </source>
</evidence>
<evidence type="ECO:0000256" key="7">
    <source>
        <dbReference type="ARBA" id="ARBA00022884"/>
    </source>
</evidence>
<dbReference type="GO" id="GO:0004519">
    <property type="term" value="F:endonuclease activity"/>
    <property type="evidence" value="ECO:0007669"/>
    <property type="project" value="UniProtKB-UniRule"/>
</dbReference>
<dbReference type="Pfam" id="PF13395">
    <property type="entry name" value="HNH_4"/>
    <property type="match status" value="1"/>
</dbReference>
<keyword evidence="2 12" id="KW-0540">Nuclease</keyword>
<keyword evidence="7 12" id="KW-0694">RNA-binding</keyword>
<evidence type="ECO:0000256" key="8">
    <source>
        <dbReference type="ARBA" id="ARBA00023118"/>
    </source>
</evidence>
<evidence type="ECO:0000256" key="5">
    <source>
        <dbReference type="ARBA" id="ARBA00022801"/>
    </source>
</evidence>
<proteinExistence type="inferred from homology"/>
<dbReference type="GO" id="GO:0046872">
    <property type="term" value="F:metal ion binding"/>
    <property type="evidence" value="ECO:0007669"/>
    <property type="project" value="UniProtKB-UniRule"/>
</dbReference>
<dbReference type="Proteomes" id="UP000193431">
    <property type="component" value="Chromosome"/>
</dbReference>
<feature type="active site" description="Proton acceptor for HNH nuclease domain" evidence="12">
    <location>
        <position position="895"/>
    </location>
</feature>
<dbReference type="Pfam" id="PF18541">
    <property type="entry name" value="RuvC_III"/>
    <property type="match status" value="1"/>
</dbReference>
<dbReference type="InterPro" id="IPR032239">
    <property type="entry name" value="Cas9-BH"/>
</dbReference>
<keyword evidence="6" id="KW-0460">Magnesium</keyword>
<dbReference type="InterPro" id="IPR041383">
    <property type="entry name" value="RuvC_III"/>
</dbReference>
<feature type="domain" description="HNH Cas9-type" evidence="13">
    <location>
        <begin position="815"/>
        <end position="992"/>
    </location>
</feature>
<dbReference type="EMBL" id="CP019344">
    <property type="protein sequence ID" value="ARN77712.1"/>
    <property type="molecule type" value="Genomic_DNA"/>
</dbReference>
<evidence type="ECO:0000259" key="13">
    <source>
        <dbReference type="PROSITE" id="PS51749"/>
    </source>
</evidence>
<keyword evidence="8 12" id="KW-0051">Antiviral defense</keyword>
<dbReference type="GO" id="GO:0003723">
    <property type="term" value="F:RNA binding"/>
    <property type="evidence" value="ECO:0007669"/>
    <property type="project" value="UniProtKB-UniRule"/>
</dbReference>
<dbReference type="OrthoDB" id="9777169at2"/>
<comment type="caution">
    <text evidence="12">Lacks conserved residue(s) required for the propagation of feature annotation.</text>
</comment>
<dbReference type="GO" id="GO:0043571">
    <property type="term" value="P:maintenance of CRISPR repeat elements"/>
    <property type="evidence" value="ECO:0007669"/>
    <property type="project" value="UniProtKB-UniRule"/>
</dbReference>
<evidence type="ECO:0000313" key="14">
    <source>
        <dbReference type="EMBL" id="ARN77712.1"/>
    </source>
</evidence>
<evidence type="ECO:0000256" key="3">
    <source>
        <dbReference type="ARBA" id="ARBA00022723"/>
    </source>
</evidence>
<comment type="similarity">
    <text evidence="12">Belongs to the CRISPR-associated Cas9 family.</text>
</comment>
<accession>A0A1W6MJF1</accession>
<evidence type="ECO:0000256" key="9">
    <source>
        <dbReference type="ARBA" id="ARBA00023125"/>
    </source>
</evidence>
<keyword evidence="9 12" id="KW-0238">DNA-binding</keyword>
<sequence>MKRILGLDLGTNSIGWALLNYEFQNNNSYIIDSGSRIIPMSKRVLSDFEKGVTKSQTAERTDDRGTRRLYERSNVRRERLHRVLNILDYFPNHYSNLVDFESKKGQFKKQEEPLIAYSNERDENGKHIFLFMDSYLEMENEFRKVHPSLPKLNKKGKPFRLPYDWTLYYLRKKGLTQELTNAELAWILLNFNQKRGYYQARNEQEISIDENKTVEYKVLVASDFKETEEKVDNKVLYNIIFKDEEGLVYDDSKKKTTKPELWKNKETEFIVTSTLKKDGSLSRTYREVKTEQDWEAIKRKTEQDLSDQFVGKYIYEAILRKPTQKVRGELIRTIDREFYFDELEAILRTQLKYRTNEWLDDEIYKKAVDELYPNNQEHAENLLKQKDKFIHLFLRDILFYHRPLKSKKSLISKCNFEKRFYKDSETGEKQTVAINGMPKLHPLFQEFRIWQLTHNLKIQMRETESNGKILLNVDVTNQFLKARKDFVAFFEFLYNKETITQKQLVAYFIKSKKDQASYRWNYSDDDKLKLDCNQTRPKLLSKLSKADKPKLTAELELKLWHIIYSVTDKKEYYTAIEKLSKKHQFEEETFKRLERSPMLKKEYASYSEKAIKKLLALMRTGQNWKEDKIDKKTLDRIDKLITGEFDESLKNRVREKAIHLTEISDFQGLPLWLASYVVYGRHAEVDVTQWKNSKDLRDYIKGFKQHSLRNPIVEQVLLESLRVTLDIWQVYAEKFNIPFETYKDEKTKKEYKNYERLFDEIHIEIGRDLKNPKKVRERISDSINKNKNTNQRVRNLLYELKNYEDVKEVRPKSRTHFEKLKIYEQTVLSLFTDKELAKETLEGKLTVDKFIKKDVPTSTEVLKYKLWLEQKYVSPYTQKIIPLSDLFTSKYEIEHIIPQGKFLDNSFNNKVICETNVNKLKDNRTAYVFIQEFQETEVPLGEGKSVFIPSQSSYEKFVKDNYDSKKLSNLLLEEIPQKLSEREKTDMRYISKVALKIFSNIVREDGEQESTVKNVLPVAGGVTAKLRASWGLNAVWSELVEDRFKRLNRLICGEENEENGLFGSIKKDGGFFKPEVPLELKPNFQLKRIDHRHHALDAIVIACATRSHVNYINNQHAKENAKRYDLGRKLRETKEIEKTDVLTGEKTKHTVLADYKKPWDNFTASAKASLQVIVISFKQNLRAINKASNYNWQYKNEKGEYLYGKNGKKKKQWIEQTNGKRNWAIRKPLHEDTYFGLIENGEHKEHLVKREPLNTSFNEKKIKDVVDPVTKQILLKHLKQEKFLNQKDENGKALKPEEVAFSQAGIADMNDNILELNNGTFHHPIKKVRLKFNKGKQFSIRKWTDEEDNLIRETKFVKSASGTNLYFCIYEKDGERKYYVPRFEEIIETQKLEQNLRLSEKKNVPERHPDFPDFKLKFYLQPNDLVYVPIEENEDVNFSNLSMRQLHNLYQFKDGSGTTANFIPMYSSDTIYNLKDNSKRKNFAKEYGLNYVDLIKNEYGLGSPQLKSQNTVDGIQVKSVCWKLIVSRLGEVIKIER</sequence>
<keyword evidence="10" id="KW-0464">Manganese</keyword>
<dbReference type="InterPro" id="IPR028629">
    <property type="entry name" value="Cas9"/>
</dbReference>